<evidence type="ECO:0000256" key="1">
    <source>
        <dbReference type="SAM" id="MobiDB-lite"/>
    </source>
</evidence>
<reference evidence="3" key="1">
    <citation type="submission" date="2021-01" db="EMBL/GenBank/DDBJ databases">
        <authorList>
            <person name="Corre E."/>
            <person name="Pelletier E."/>
            <person name="Niang G."/>
            <person name="Scheremetjew M."/>
            <person name="Finn R."/>
            <person name="Kale V."/>
            <person name="Holt S."/>
            <person name="Cochrane G."/>
            <person name="Meng A."/>
            <person name="Brown T."/>
            <person name="Cohen L."/>
        </authorList>
    </citation>
    <scope>NUCLEOTIDE SEQUENCE</scope>
    <source>
        <strain evidence="3">CCMP1594</strain>
    </source>
</reference>
<feature type="transmembrane region" description="Helical" evidence="2">
    <location>
        <begin position="89"/>
        <end position="109"/>
    </location>
</feature>
<sequence>MLVLWLVPMRLGLQHGLFITAEILNAWSGLEAFVMSIIVLMFEIGKFSQFIVGDKCDGLLPLIRRFLDKEVHGDDVCFDVKLDVAPAGYGLSVCAFVMFVAASAFLFVCHSALTTLRLQLHVSPLQPQASGSGHAPDEPVQPPDSPLAPPTP</sequence>
<evidence type="ECO:0000313" key="3">
    <source>
        <dbReference type="EMBL" id="CAE0801265.1"/>
    </source>
</evidence>
<name>A0A7S4FLS2_9EUGL</name>
<proteinExistence type="predicted"/>
<dbReference type="PANTHER" id="PTHR34730:SF1">
    <property type="entry name" value="PARAQUAT-INDUCIBLE PROTEIN A"/>
    <property type="match status" value="1"/>
</dbReference>
<dbReference type="EMBL" id="HBJA01036570">
    <property type="protein sequence ID" value="CAE0801265.1"/>
    <property type="molecule type" value="Transcribed_RNA"/>
</dbReference>
<feature type="region of interest" description="Disordered" evidence="1">
    <location>
        <begin position="127"/>
        <end position="152"/>
    </location>
</feature>
<feature type="transmembrane region" description="Helical" evidence="2">
    <location>
        <begin position="21"/>
        <end position="42"/>
    </location>
</feature>
<keyword evidence="2" id="KW-1133">Transmembrane helix</keyword>
<evidence type="ECO:0000256" key="2">
    <source>
        <dbReference type="SAM" id="Phobius"/>
    </source>
</evidence>
<accession>A0A7S4FLS2</accession>
<dbReference type="PANTHER" id="PTHR34730">
    <property type="entry name" value="UNNAMED PRODUCT"/>
    <property type="match status" value="1"/>
</dbReference>
<keyword evidence="2" id="KW-0472">Membrane</keyword>
<gene>
    <name evidence="3" type="ORF">EGYM00163_LOCUS12386</name>
</gene>
<organism evidence="3">
    <name type="scientific">Eutreptiella gymnastica</name>
    <dbReference type="NCBI Taxonomy" id="73025"/>
    <lineage>
        <taxon>Eukaryota</taxon>
        <taxon>Discoba</taxon>
        <taxon>Euglenozoa</taxon>
        <taxon>Euglenida</taxon>
        <taxon>Spirocuta</taxon>
        <taxon>Euglenophyceae</taxon>
        <taxon>Eutreptiales</taxon>
        <taxon>Eutreptiaceae</taxon>
        <taxon>Eutreptiella</taxon>
    </lineage>
</organism>
<dbReference type="AlphaFoldDB" id="A0A7S4FLS2"/>
<protein>
    <submittedName>
        <fullName evidence="3">Uncharacterized protein</fullName>
    </submittedName>
</protein>
<keyword evidence="2" id="KW-0812">Transmembrane</keyword>
<feature type="compositionally biased region" description="Pro residues" evidence="1">
    <location>
        <begin position="139"/>
        <end position="152"/>
    </location>
</feature>